<dbReference type="PROSITE" id="PS50011">
    <property type="entry name" value="PROTEIN_KINASE_DOM"/>
    <property type="match status" value="1"/>
</dbReference>
<feature type="region of interest" description="Disordered" evidence="10">
    <location>
        <begin position="17"/>
        <end position="44"/>
    </location>
</feature>
<dbReference type="InterPro" id="IPR008271">
    <property type="entry name" value="Ser/Thr_kinase_AS"/>
</dbReference>
<evidence type="ECO:0000256" key="8">
    <source>
        <dbReference type="PIRSR" id="PIRSR630616-3"/>
    </source>
</evidence>
<evidence type="ECO:0000256" key="3">
    <source>
        <dbReference type="ARBA" id="ARBA00022741"/>
    </source>
</evidence>
<feature type="domain" description="Protein kinase" evidence="11">
    <location>
        <begin position="56"/>
        <end position="324"/>
    </location>
</feature>
<dbReference type="InterPro" id="IPR011009">
    <property type="entry name" value="Kinase-like_dom_sf"/>
</dbReference>
<dbReference type="InterPro" id="IPR000719">
    <property type="entry name" value="Prot_kinase_dom"/>
</dbReference>
<feature type="compositionally biased region" description="Basic and acidic residues" evidence="10">
    <location>
        <begin position="30"/>
        <end position="39"/>
    </location>
</feature>
<dbReference type="Proteomes" id="UP000612055">
    <property type="component" value="Unassembled WGS sequence"/>
</dbReference>
<keyword evidence="3 7" id="KW-0547">Nucleotide-binding</keyword>
<accession>A0A835Y509</accession>
<feature type="binding site" evidence="7">
    <location>
        <position position="85"/>
    </location>
    <ligand>
        <name>ATP</name>
        <dbReference type="ChEBI" id="CHEBI:30616"/>
    </ligand>
</feature>
<feature type="binding site" evidence="9">
    <location>
        <position position="82"/>
    </location>
    <ligand>
        <name>ATP</name>
        <dbReference type="ChEBI" id="CHEBI:30616"/>
    </ligand>
</feature>
<dbReference type="PROSITE" id="PS00107">
    <property type="entry name" value="PROTEIN_KINASE_ATP"/>
    <property type="match status" value="1"/>
</dbReference>
<name>A0A835Y509_9CHLO</name>
<evidence type="ECO:0000313" key="12">
    <source>
        <dbReference type="EMBL" id="KAG2496245.1"/>
    </source>
</evidence>
<evidence type="ECO:0000256" key="7">
    <source>
        <dbReference type="PIRSR" id="PIRSR630616-2"/>
    </source>
</evidence>
<feature type="binding site" evidence="7">
    <location>
        <begin position="184"/>
        <end position="185"/>
    </location>
    <ligand>
        <name>ATP</name>
        <dbReference type="ChEBI" id="CHEBI:30616"/>
    </ligand>
</feature>
<keyword evidence="13" id="KW-1185">Reference proteome</keyword>
<evidence type="ECO:0000259" key="11">
    <source>
        <dbReference type="PROSITE" id="PS50011"/>
    </source>
</evidence>
<feature type="compositionally biased region" description="Low complexity" evidence="10">
    <location>
        <begin position="443"/>
        <end position="458"/>
    </location>
</feature>
<evidence type="ECO:0000256" key="9">
    <source>
        <dbReference type="PROSITE-ProRule" id="PRU10141"/>
    </source>
</evidence>
<evidence type="ECO:0000313" key="13">
    <source>
        <dbReference type="Proteomes" id="UP000612055"/>
    </source>
</evidence>
<comment type="caution">
    <text evidence="12">The sequence shown here is derived from an EMBL/GenBank/DDBJ whole genome shotgun (WGS) entry which is preliminary data.</text>
</comment>
<proteinExistence type="predicted"/>
<keyword evidence="5 7" id="KW-0067">ATP-binding</keyword>
<dbReference type="InterPro" id="IPR030616">
    <property type="entry name" value="Aur-like"/>
</dbReference>
<dbReference type="GO" id="GO:0005524">
    <property type="term" value="F:ATP binding"/>
    <property type="evidence" value="ECO:0007669"/>
    <property type="project" value="UniProtKB-UniRule"/>
</dbReference>
<dbReference type="PANTHER" id="PTHR24350">
    <property type="entry name" value="SERINE/THREONINE-PROTEIN KINASE IAL-RELATED"/>
    <property type="match status" value="1"/>
</dbReference>
<feature type="region of interest" description="Disordered" evidence="10">
    <location>
        <begin position="854"/>
        <end position="888"/>
    </location>
</feature>
<feature type="active site" description="Proton acceptor" evidence="6">
    <location>
        <position position="180"/>
    </location>
</feature>
<dbReference type="OrthoDB" id="504170at2759"/>
<reference evidence="12" key="1">
    <citation type="journal article" date="2020" name="bioRxiv">
        <title>Comparative genomics of Chlamydomonas.</title>
        <authorList>
            <person name="Craig R.J."/>
            <person name="Hasan A.R."/>
            <person name="Ness R.W."/>
            <person name="Keightley P.D."/>
        </authorList>
    </citation>
    <scope>NUCLEOTIDE SEQUENCE</scope>
    <source>
        <strain evidence="12">CCAP 11/70</strain>
    </source>
</reference>
<feature type="compositionally biased region" description="Gly residues" evidence="10">
    <location>
        <begin position="660"/>
        <end position="680"/>
    </location>
</feature>
<keyword evidence="4" id="KW-0418">Kinase</keyword>
<evidence type="ECO:0000256" key="1">
    <source>
        <dbReference type="ARBA" id="ARBA00022527"/>
    </source>
</evidence>
<organism evidence="12 13">
    <name type="scientific">Edaphochlamys debaryana</name>
    <dbReference type="NCBI Taxonomy" id="47281"/>
    <lineage>
        <taxon>Eukaryota</taxon>
        <taxon>Viridiplantae</taxon>
        <taxon>Chlorophyta</taxon>
        <taxon>core chlorophytes</taxon>
        <taxon>Chlorophyceae</taxon>
        <taxon>CS clade</taxon>
        <taxon>Chlamydomonadales</taxon>
        <taxon>Chlamydomonadales incertae sedis</taxon>
        <taxon>Edaphochlamys</taxon>
    </lineage>
</organism>
<keyword evidence="2" id="KW-0808">Transferase</keyword>
<dbReference type="AlphaFoldDB" id="A0A835Y509"/>
<dbReference type="InterPro" id="IPR017441">
    <property type="entry name" value="Protein_kinase_ATP_BS"/>
</dbReference>
<evidence type="ECO:0000256" key="4">
    <source>
        <dbReference type="ARBA" id="ARBA00022777"/>
    </source>
</evidence>
<dbReference type="Gene3D" id="1.10.510.10">
    <property type="entry name" value="Transferase(Phosphotransferase) domain 1"/>
    <property type="match status" value="1"/>
</dbReference>
<dbReference type="Pfam" id="PF00069">
    <property type="entry name" value="Pkinase"/>
    <property type="match status" value="1"/>
</dbReference>
<dbReference type="PROSITE" id="PS00108">
    <property type="entry name" value="PROTEIN_KINASE_ST"/>
    <property type="match status" value="1"/>
</dbReference>
<sequence>MCFGICFPDEYSALPTSEPAVKSKPAAKPGLKDVNEEPKLQPPATKWRDIPLTHKYTFIKQIGKGGFSEIWLAEDRETRVRKAVKVVQLANAELEPEEVTTLIAEAKFLRNLDCPYLVKCEDFTYTDEWLVLVLEYLGGGEMLDHIHKVVKYTEADAARLFAQIVSAIAYLHNLNMMHRDLKPENVIFTIPVEESVAQGLPLRVKIIDLGMAGLYDPAKEVRGCVGTPGFVAPELWNDKPHTPACDIYSLGAMLFIMLTGRKPHGGLDIRMMTYCNKSIKDAPGLKDERFLSLSPTARDLLLRMLADDPGARPSCMDVLHHPFIAAVDSNMDAHREIGDVVRKRMRELAQLRRVHGLRYALRASQPAGGDQVALLDILDQRRLRIKREAAASLYRDSARLLTSGQHTPALGTEPLHSQLVSQPHSSSADRTELVRPSQTMDETAAANTAAAAADGAADGPDRFRRCSLGQSFATPPHLLAPMVRSGSSSGSRDGNGHVNRNANGGADRCGSGPSGGGTGVGAAASVSSSPFAAASGAAAGPGSRSAPHVPPLNLAMPVPVPGAISGRGGISLPPIAHSPRYAAALAAATTAGLAAAPPHASRFADASGSRPGSGSIDVGQALHAHHHHHQAGHNDLHARPPLPPHHGGSSHHAHTPHAGTGSGPGLGSGPGEAQGQGQGHAEGLASAPQSELTGDHVQPARARTQPAGAAGGPNGSAQATPRAFHRHSQSAGNNDPHGHANGHVHGHGPDSHAATGTGAGMNVHVDTMALVNALQPALHHCPSMPVMDAALGAGMGLGLGEHGERLDGGSPVATLEMVENALLTRCLSANPYTLELMAHQETLERVRAVAVTDDHAADGGGGGGSHPASARGPSSHAHDSKPGSNSHR</sequence>
<feature type="region of interest" description="Disordered" evidence="10">
    <location>
        <begin position="417"/>
        <end position="462"/>
    </location>
</feature>
<dbReference type="SUPFAM" id="SSF56112">
    <property type="entry name" value="Protein kinase-like (PK-like)"/>
    <property type="match status" value="1"/>
</dbReference>
<feature type="binding site" evidence="7">
    <location>
        <position position="208"/>
    </location>
    <ligand>
        <name>ATP</name>
        <dbReference type="ChEBI" id="CHEBI:30616"/>
    </ligand>
</feature>
<feature type="cross-link" description="Glycyl lysine isopeptide (Lys-Gly) (interchain with G-Cter in SUMO2)" evidence="8">
    <location>
        <position position="182"/>
    </location>
</feature>
<dbReference type="GO" id="GO:0004674">
    <property type="term" value="F:protein serine/threonine kinase activity"/>
    <property type="evidence" value="ECO:0007669"/>
    <property type="project" value="UniProtKB-KW"/>
</dbReference>
<feature type="region of interest" description="Disordered" evidence="10">
    <location>
        <begin position="474"/>
        <end position="524"/>
    </location>
</feature>
<keyword evidence="1" id="KW-0723">Serine/threonine-protein kinase</keyword>
<feature type="compositionally biased region" description="Low complexity" evidence="10">
    <location>
        <begin position="866"/>
        <end position="875"/>
    </location>
</feature>
<dbReference type="EMBL" id="JAEHOE010000020">
    <property type="protein sequence ID" value="KAG2496245.1"/>
    <property type="molecule type" value="Genomic_DNA"/>
</dbReference>
<evidence type="ECO:0000256" key="5">
    <source>
        <dbReference type="ARBA" id="ARBA00022840"/>
    </source>
</evidence>
<protein>
    <recommendedName>
        <fullName evidence="11">Protein kinase domain-containing protein</fullName>
    </recommendedName>
</protein>
<evidence type="ECO:0000256" key="10">
    <source>
        <dbReference type="SAM" id="MobiDB-lite"/>
    </source>
</evidence>
<gene>
    <name evidence="12" type="ORF">HYH03_005843</name>
</gene>
<dbReference type="SMART" id="SM00220">
    <property type="entry name" value="S_TKc"/>
    <property type="match status" value="1"/>
</dbReference>
<evidence type="ECO:0000256" key="6">
    <source>
        <dbReference type="PIRSR" id="PIRSR630616-1"/>
    </source>
</evidence>
<evidence type="ECO:0000256" key="2">
    <source>
        <dbReference type="ARBA" id="ARBA00022679"/>
    </source>
</evidence>
<feature type="region of interest" description="Disordered" evidence="10">
    <location>
        <begin position="624"/>
        <end position="759"/>
    </location>
</feature>